<dbReference type="STRING" id="32264.T1KJ14"/>
<dbReference type="GO" id="GO:0000977">
    <property type="term" value="F:RNA polymerase II transcription regulatory region sequence-specific DNA binding"/>
    <property type="evidence" value="ECO:0007669"/>
    <property type="project" value="TreeGrafter"/>
</dbReference>
<dbReference type="OrthoDB" id="10048995at2759"/>
<dbReference type="HOGENOM" id="CLU_827238_0_0_1"/>
<feature type="compositionally biased region" description="Basic residues" evidence="1">
    <location>
        <begin position="160"/>
        <end position="172"/>
    </location>
</feature>
<dbReference type="Proteomes" id="UP000015104">
    <property type="component" value="Unassembled WGS sequence"/>
</dbReference>
<evidence type="ECO:0000256" key="1">
    <source>
        <dbReference type="SAM" id="MobiDB-lite"/>
    </source>
</evidence>
<dbReference type="InterPro" id="IPR011598">
    <property type="entry name" value="bHLH_dom"/>
</dbReference>
<sequence length="336" mass="37325">MLEIPSSCSLFRDNCASHCTSACDHNCGSFCLHETYLGQSNTSNHGLIMETSLSYQSSATPVSTCLPDSTSSEYSTLHSLDDYVNHESTFSSTASPGSSCASSLIESSLDHHHDEDDIQSSASVHYEPSSKSLSSSSSSSSSSSLSSSLMLRRKDEANVHSHRRFRKKRGFHHQIQQRQAANLRERRRMQSINDAFESLRDALPKDPPYEKRSSKVETLKLAIQYIEKLNEYLSTGRNPNDPSQSHQPPQVEKIIIPCQKVFHGLQLAGHSISWTQPEPKRTYVMVAKIWTPEDPRTLEGSKESHTPITPATTSNNLESSSSLITNCYSPMDQPSN</sequence>
<dbReference type="EnsemblMetazoa" id="tetur12g03360.1">
    <property type="protein sequence ID" value="tetur12g03360.1"/>
    <property type="gene ID" value="tetur12g03360"/>
</dbReference>
<dbReference type="SUPFAM" id="SSF47459">
    <property type="entry name" value="HLH, helix-loop-helix DNA-binding domain"/>
    <property type="match status" value="1"/>
</dbReference>
<feature type="domain" description="BHLH" evidence="2">
    <location>
        <begin position="176"/>
        <end position="229"/>
    </location>
</feature>
<dbReference type="InterPro" id="IPR050283">
    <property type="entry name" value="E-box_TF_Regulators"/>
</dbReference>
<evidence type="ECO:0000259" key="2">
    <source>
        <dbReference type="PROSITE" id="PS50888"/>
    </source>
</evidence>
<feature type="region of interest" description="Disordered" evidence="1">
    <location>
        <begin position="111"/>
        <end position="186"/>
    </location>
</feature>
<dbReference type="GO" id="GO:0032502">
    <property type="term" value="P:developmental process"/>
    <property type="evidence" value="ECO:0007669"/>
    <property type="project" value="TreeGrafter"/>
</dbReference>
<protein>
    <recommendedName>
        <fullName evidence="2">BHLH domain-containing protein</fullName>
    </recommendedName>
</protein>
<feature type="compositionally biased region" description="Low complexity" evidence="1">
    <location>
        <begin position="129"/>
        <end position="149"/>
    </location>
</feature>
<dbReference type="eggNOG" id="KOG4029">
    <property type="taxonomic scope" value="Eukaryota"/>
</dbReference>
<feature type="region of interest" description="Disordered" evidence="1">
    <location>
        <begin position="295"/>
        <end position="336"/>
    </location>
</feature>
<dbReference type="EMBL" id="CAEY01000115">
    <property type="status" value="NOT_ANNOTATED_CDS"/>
    <property type="molecule type" value="Genomic_DNA"/>
</dbReference>
<dbReference type="SMART" id="SM00353">
    <property type="entry name" value="HLH"/>
    <property type="match status" value="1"/>
</dbReference>
<dbReference type="PANTHER" id="PTHR23349:SF112">
    <property type="entry name" value="48 RELATED 1, ISOFORM B"/>
    <property type="match status" value="1"/>
</dbReference>
<name>T1KJ14_TETUR</name>
<keyword evidence="4" id="KW-1185">Reference proteome</keyword>
<proteinExistence type="predicted"/>
<organism evidence="3 4">
    <name type="scientific">Tetranychus urticae</name>
    <name type="common">Two-spotted spider mite</name>
    <dbReference type="NCBI Taxonomy" id="32264"/>
    <lineage>
        <taxon>Eukaryota</taxon>
        <taxon>Metazoa</taxon>
        <taxon>Ecdysozoa</taxon>
        <taxon>Arthropoda</taxon>
        <taxon>Chelicerata</taxon>
        <taxon>Arachnida</taxon>
        <taxon>Acari</taxon>
        <taxon>Acariformes</taxon>
        <taxon>Trombidiformes</taxon>
        <taxon>Prostigmata</taxon>
        <taxon>Eleutherengona</taxon>
        <taxon>Raphignathae</taxon>
        <taxon>Tetranychoidea</taxon>
        <taxon>Tetranychidae</taxon>
        <taxon>Tetranychus</taxon>
    </lineage>
</organism>
<dbReference type="Gene3D" id="4.10.280.10">
    <property type="entry name" value="Helix-loop-helix DNA-binding domain"/>
    <property type="match status" value="1"/>
</dbReference>
<feature type="compositionally biased region" description="Basic and acidic residues" evidence="1">
    <location>
        <begin position="295"/>
        <end position="305"/>
    </location>
</feature>
<evidence type="ECO:0000313" key="4">
    <source>
        <dbReference type="Proteomes" id="UP000015104"/>
    </source>
</evidence>
<dbReference type="InterPro" id="IPR036638">
    <property type="entry name" value="HLH_DNA-bd_sf"/>
</dbReference>
<dbReference type="PROSITE" id="PS50888">
    <property type="entry name" value="BHLH"/>
    <property type="match status" value="1"/>
</dbReference>
<evidence type="ECO:0000313" key="3">
    <source>
        <dbReference type="EnsemblMetazoa" id="tetur12g03360.1"/>
    </source>
</evidence>
<reference evidence="4" key="1">
    <citation type="submission" date="2011-08" db="EMBL/GenBank/DDBJ databases">
        <authorList>
            <person name="Rombauts S."/>
        </authorList>
    </citation>
    <scope>NUCLEOTIDE SEQUENCE</scope>
    <source>
        <strain evidence="4">London</strain>
    </source>
</reference>
<dbReference type="GO" id="GO:0000981">
    <property type="term" value="F:DNA-binding transcription factor activity, RNA polymerase II-specific"/>
    <property type="evidence" value="ECO:0007669"/>
    <property type="project" value="TreeGrafter"/>
</dbReference>
<dbReference type="PANTHER" id="PTHR23349">
    <property type="entry name" value="BASIC HELIX-LOOP-HELIX TRANSCRIPTION FACTOR, TWIST"/>
    <property type="match status" value="1"/>
</dbReference>
<accession>T1KJ14</accession>
<gene>
    <name evidence="3" type="primary">107364389</name>
</gene>
<reference evidence="3" key="2">
    <citation type="submission" date="2015-06" db="UniProtKB">
        <authorList>
            <consortium name="EnsemblMetazoa"/>
        </authorList>
    </citation>
    <scope>IDENTIFICATION</scope>
</reference>
<dbReference type="Pfam" id="PF00010">
    <property type="entry name" value="HLH"/>
    <property type="match status" value="1"/>
</dbReference>
<dbReference type="GO" id="GO:0046983">
    <property type="term" value="F:protein dimerization activity"/>
    <property type="evidence" value="ECO:0007669"/>
    <property type="project" value="InterPro"/>
</dbReference>
<dbReference type="KEGG" id="tut:107364389"/>
<dbReference type="AlphaFoldDB" id="T1KJ14"/>
<feature type="compositionally biased region" description="Low complexity" evidence="1">
    <location>
        <begin position="312"/>
        <end position="326"/>
    </location>
</feature>